<dbReference type="EC" id="3.4.23.34" evidence="5"/>
<dbReference type="GO" id="GO:0006508">
    <property type="term" value="P:proteolysis"/>
    <property type="evidence" value="ECO:0007669"/>
    <property type="project" value="UniProtKB-KW"/>
</dbReference>
<protein>
    <recommendedName>
        <fullName evidence="6">Cathepsin E</fullName>
        <ecNumber evidence="5">3.4.23.34</ecNumber>
    </recommendedName>
</protein>
<dbReference type="PANTHER" id="PTHR47966:SF26">
    <property type="entry name" value="CATHEPSIN E"/>
    <property type="match status" value="1"/>
</dbReference>
<evidence type="ECO:0000256" key="10">
    <source>
        <dbReference type="ARBA" id="ARBA00022753"/>
    </source>
</evidence>
<dbReference type="FunFam" id="2.40.70.10:FF:000006">
    <property type="entry name" value="Cathepsin E"/>
    <property type="match status" value="1"/>
</dbReference>
<feature type="disulfide bond" evidence="17">
    <location>
        <begin position="272"/>
        <end position="276"/>
    </location>
</feature>
<feature type="chain" id="PRO_5043519358" description="Cathepsin E" evidence="19">
    <location>
        <begin position="20"/>
        <end position="396"/>
    </location>
</feature>
<evidence type="ECO:0000256" key="5">
    <source>
        <dbReference type="ARBA" id="ARBA00013240"/>
    </source>
</evidence>
<evidence type="ECO:0000313" key="22">
    <source>
        <dbReference type="Proteomes" id="UP001488838"/>
    </source>
</evidence>
<evidence type="ECO:0000256" key="1">
    <source>
        <dbReference type="ARBA" id="ARBA00001898"/>
    </source>
</evidence>
<evidence type="ECO:0000256" key="9">
    <source>
        <dbReference type="ARBA" id="ARBA00022750"/>
    </source>
</evidence>
<evidence type="ECO:0000256" key="3">
    <source>
        <dbReference type="ARBA" id="ARBA00007447"/>
    </source>
</evidence>
<feature type="active site" evidence="16">
    <location>
        <position position="281"/>
    </location>
</feature>
<keyword evidence="8 19" id="KW-0732">Signal</keyword>
<dbReference type="Gene3D" id="2.40.70.10">
    <property type="entry name" value="Acid Proteases"/>
    <property type="match status" value="2"/>
</dbReference>
<dbReference type="SUPFAM" id="SSF50630">
    <property type="entry name" value="Acid proteases"/>
    <property type="match status" value="1"/>
</dbReference>
<dbReference type="Pfam" id="PF00026">
    <property type="entry name" value="Asp"/>
    <property type="match status" value="1"/>
</dbReference>
<evidence type="ECO:0000256" key="4">
    <source>
        <dbReference type="ARBA" id="ARBA00011748"/>
    </source>
</evidence>
<keyword evidence="9 18" id="KW-0064">Aspartyl protease</keyword>
<keyword evidence="14" id="KW-0325">Glycoprotein</keyword>
<comment type="caution">
    <text evidence="21">The sequence shown here is derived from an EMBL/GenBank/DDBJ whole genome shotgun (WGS) entry which is preliminary data.</text>
</comment>
<keyword evidence="13 17" id="KW-1015">Disulfide bond</keyword>
<dbReference type="Gene3D" id="6.10.140.60">
    <property type="match status" value="1"/>
</dbReference>
<evidence type="ECO:0000256" key="14">
    <source>
        <dbReference type="ARBA" id="ARBA00023180"/>
    </source>
</evidence>
<dbReference type="Pfam" id="PF07966">
    <property type="entry name" value="A1_Propeptide"/>
    <property type="match status" value="1"/>
</dbReference>
<dbReference type="GO" id="GO:0004190">
    <property type="term" value="F:aspartic-type endopeptidase activity"/>
    <property type="evidence" value="ECO:0007669"/>
    <property type="project" value="UniProtKB-KW"/>
</dbReference>
<feature type="active site" evidence="16">
    <location>
        <position position="96"/>
    </location>
</feature>
<evidence type="ECO:0000259" key="20">
    <source>
        <dbReference type="PROSITE" id="PS51767"/>
    </source>
</evidence>
<evidence type="ECO:0000256" key="18">
    <source>
        <dbReference type="RuleBase" id="RU000454"/>
    </source>
</evidence>
<gene>
    <name evidence="21" type="ORF">U0070_020764</name>
</gene>
<dbReference type="PROSITE" id="PS51767">
    <property type="entry name" value="PEPTIDASE_A1"/>
    <property type="match status" value="1"/>
</dbReference>
<dbReference type="PANTHER" id="PTHR47966">
    <property type="entry name" value="BETA-SITE APP-CLEAVING ENZYME, ISOFORM A-RELATED"/>
    <property type="match status" value="1"/>
</dbReference>
<sequence length="396" mass="42585">MKSLLVLLLVLLDLGLTHGAMHRVPLRKHQSVRKKLRAQGVLSDFWKSQNLDMVQFSESCRMDQSTNEPLINYLDMEYFGTISIGSPPQNFTVFFDTGSSNLWVPSVYCTSPACKTHPVFHPSQSSTYEEVGNRFSIHYGTGSLTGIIGADQVSVEGLTVEGQQFGESVTEPGQTFVNAEFDGILGLGYPSLAAGGVTPVFDNMMAQNLVDLPIFSVYLSSDPQGGSGSELTFGGYDPSHFSGSLNWIPVTKQGYWQIALDGIQVGDTVMFCSEGCQAIVDTGTSLVTGPSDKIKELQGAIGATPIDGEYAVNCATLNTMPNVAFLINGVSYALSPNAYILPDLVDGMQYCGSGFQGLDIPPPAGPLWILGDVFIRQFYAVFDRGNNQVGLAPTVP</sequence>
<feature type="signal peptide" evidence="19">
    <location>
        <begin position="1"/>
        <end position="19"/>
    </location>
</feature>
<dbReference type="InterPro" id="IPR001969">
    <property type="entry name" value="Aspartic_peptidase_AS"/>
</dbReference>
<keyword evidence="12" id="KW-0865">Zymogen</keyword>
<name>A0AAW0IDW4_MYOGA</name>
<dbReference type="InterPro" id="IPR012848">
    <property type="entry name" value="Aspartic_peptidase_N"/>
</dbReference>
<dbReference type="InterPro" id="IPR001461">
    <property type="entry name" value="Aspartic_peptidase_A1"/>
</dbReference>
<keyword evidence="7 18" id="KW-0645">Protease</keyword>
<evidence type="ECO:0000256" key="12">
    <source>
        <dbReference type="ARBA" id="ARBA00023145"/>
    </source>
</evidence>
<dbReference type="AlphaFoldDB" id="A0AAW0IDW4"/>
<dbReference type="PROSITE" id="PS00141">
    <property type="entry name" value="ASP_PROTEASE"/>
    <property type="match status" value="1"/>
</dbReference>
<keyword evidence="22" id="KW-1185">Reference proteome</keyword>
<dbReference type="InterPro" id="IPR021109">
    <property type="entry name" value="Peptidase_aspartic_dom_sf"/>
</dbReference>
<evidence type="ECO:0000256" key="15">
    <source>
        <dbReference type="ARBA" id="ARBA00024985"/>
    </source>
</evidence>
<evidence type="ECO:0000256" key="13">
    <source>
        <dbReference type="ARBA" id="ARBA00023157"/>
    </source>
</evidence>
<dbReference type="FunFam" id="2.40.70.10:FF:000004">
    <property type="entry name" value="Pepsin A"/>
    <property type="match status" value="1"/>
</dbReference>
<feature type="domain" description="Peptidase A1" evidence="20">
    <location>
        <begin position="78"/>
        <end position="392"/>
    </location>
</feature>
<evidence type="ECO:0000256" key="11">
    <source>
        <dbReference type="ARBA" id="ARBA00022801"/>
    </source>
</evidence>
<comment type="similarity">
    <text evidence="3 18">Belongs to the peptidase A1 family.</text>
</comment>
<comment type="subunit">
    <text evidence="4">Homodimer; disulfide-linked.</text>
</comment>
<evidence type="ECO:0000256" key="19">
    <source>
        <dbReference type="SAM" id="SignalP"/>
    </source>
</evidence>
<reference evidence="21 22" key="1">
    <citation type="journal article" date="2023" name="bioRxiv">
        <title>Conserved and derived expression patterns and positive selection on dental genes reveal complex evolutionary context of ever-growing rodent molars.</title>
        <authorList>
            <person name="Calamari Z.T."/>
            <person name="Song A."/>
            <person name="Cohen E."/>
            <person name="Akter M."/>
            <person name="Roy R.D."/>
            <person name="Hallikas O."/>
            <person name="Christensen M.M."/>
            <person name="Li P."/>
            <person name="Marangoni P."/>
            <person name="Jernvall J."/>
            <person name="Klein O.D."/>
        </authorList>
    </citation>
    <scope>NUCLEOTIDE SEQUENCE [LARGE SCALE GENOMIC DNA]</scope>
    <source>
        <strain evidence="21">V071</strain>
    </source>
</reference>
<evidence type="ECO:0000256" key="7">
    <source>
        <dbReference type="ARBA" id="ARBA00022670"/>
    </source>
</evidence>
<dbReference type="GO" id="GO:0019886">
    <property type="term" value="P:antigen processing and presentation of exogenous peptide antigen via MHC class II"/>
    <property type="evidence" value="ECO:0007669"/>
    <property type="project" value="TreeGrafter"/>
</dbReference>
<comment type="catalytic activity">
    <reaction evidence="1">
        <text>Similar to cathepsin D, but slightly broader specificity.</text>
        <dbReference type="EC" id="3.4.23.34"/>
    </reaction>
</comment>
<organism evidence="21 22">
    <name type="scientific">Myodes glareolus</name>
    <name type="common">Bank vole</name>
    <name type="synonym">Clethrionomys glareolus</name>
    <dbReference type="NCBI Taxonomy" id="447135"/>
    <lineage>
        <taxon>Eukaryota</taxon>
        <taxon>Metazoa</taxon>
        <taxon>Chordata</taxon>
        <taxon>Craniata</taxon>
        <taxon>Vertebrata</taxon>
        <taxon>Euteleostomi</taxon>
        <taxon>Mammalia</taxon>
        <taxon>Eutheria</taxon>
        <taxon>Euarchontoglires</taxon>
        <taxon>Glires</taxon>
        <taxon>Rodentia</taxon>
        <taxon>Myomorpha</taxon>
        <taxon>Muroidea</taxon>
        <taxon>Cricetidae</taxon>
        <taxon>Arvicolinae</taxon>
        <taxon>Myodes</taxon>
    </lineage>
</organism>
<evidence type="ECO:0000256" key="17">
    <source>
        <dbReference type="PIRSR" id="PIRSR601461-2"/>
    </source>
</evidence>
<evidence type="ECO:0000313" key="21">
    <source>
        <dbReference type="EMBL" id="KAK7812484.1"/>
    </source>
</evidence>
<dbReference type="GO" id="GO:0005768">
    <property type="term" value="C:endosome"/>
    <property type="evidence" value="ECO:0007669"/>
    <property type="project" value="UniProtKB-SubCell"/>
</dbReference>
<comment type="subcellular location">
    <subcellularLocation>
        <location evidence="2">Endosome</location>
    </subcellularLocation>
</comment>
<dbReference type="InterPro" id="IPR033121">
    <property type="entry name" value="PEPTIDASE_A1"/>
</dbReference>
<dbReference type="EMBL" id="JBBHLL010000151">
    <property type="protein sequence ID" value="KAK7812484.1"/>
    <property type="molecule type" value="Genomic_DNA"/>
</dbReference>
<dbReference type="PRINTS" id="PR00792">
    <property type="entry name" value="PEPSIN"/>
</dbReference>
<accession>A0AAW0IDW4</accession>
<comment type="function">
    <text evidence="15">May have a role in immune function. Probably involved in the processing of antigenic peptides during MHC class II-mediated antigen presentation. May play a role in activation-induced lymphocyte depletion in the thymus, and in neuronal degeneration and glial cell activation in the brain.</text>
</comment>
<evidence type="ECO:0000256" key="8">
    <source>
        <dbReference type="ARBA" id="ARBA00022729"/>
    </source>
</evidence>
<evidence type="ECO:0000256" key="6">
    <source>
        <dbReference type="ARBA" id="ARBA00015580"/>
    </source>
</evidence>
<keyword evidence="10" id="KW-0967">Endosome</keyword>
<feature type="disulfide bond" evidence="17">
    <location>
        <begin position="109"/>
        <end position="114"/>
    </location>
</feature>
<evidence type="ECO:0000256" key="2">
    <source>
        <dbReference type="ARBA" id="ARBA00004177"/>
    </source>
</evidence>
<evidence type="ECO:0000256" key="16">
    <source>
        <dbReference type="PIRSR" id="PIRSR601461-1"/>
    </source>
</evidence>
<proteinExistence type="inferred from homology"/>
<keyword evidence="11 18" id="KW-0378">Hydrolase</keyword>
<dbReference type="Proteomes" id="UP001488838">
    <property type="component" value="Unassembled WGS sequence"/>
</dbReference>